<sequence length="415" mass="43493">MNGRQVKFQLVALALVATVGVTFVGAKYVRLDNLLGFGQYRVSAHFADSGGIFSNAEVTYRGVPVGTVGALSLTSDGVAVELLLDNGGPNIEASTKAVVASRSAIGEQYVDLRPTTDSGPYLEDGSEIAAADTEIPVPVEDLLASTDQLVSSVPIAGLETVVSELGTAFDGRGTDLNVLLDSLGTLSESADAALPQTLALIQDSRTVLDTQSEQSSAIRQFSADLDLVTAQLRSNDPDIRRLIGTATAASDQIGSLIAEGGPSLTSVLTNIESVTEQMAPSSFALVPLLAFLPTLAAGGSTVVPGDGTAHLSLVLETNNPPSCTIGYERSQEILREEKTQDPNFDPTESNYPLNLDANCTTPHGRVTGVRSASRIVFVDPETPQPWDDKPKLDPEKLNLNPIASQLAPLIGVTPK</sequence>
<feature type="domain" description="Mce/MlaD" evidence="1">
    <location>
        <begin position="39"/>
        <end position="114"/>
    </location>
</feature>
<dbReference type="InterPro" id="IPR052336">
    <property type="entry name" value="MlaD_Phospholipid_Transporter"/>
</dbReference>
<proteinExistence type="predicted"/>
<dbReference type="PANTHER" id="PTHR33371:SF16">
    <property type="entry name" value="MCE-FAMILY PROTEIN MCE3F"/>
    <property type="match status" value="1"/>
</dbReference>
<dbReference type="PANTHER" id="PTHR33371">
    <property type="entry name" value="INTERMEMBRANE PHOSPHOLIPID TRANSPORT SYSTEM BINDING PROTEIN MLAD-RELATED"/>
    <property type="match status" value="1"/>
</dbReference>
<dbReference type="InterPro" id="IPR024516">
    <property type="entry name" value="Mce_C"/>
</dbReference>
<dbReference type="RefSeq" id="WP_338887571.1">
    <property type="nucleotide sequence ID" value="NZ_CP147846.1"/>
</dbReference>
<evidence type="ECO:0000313" key="4">
    <source>
        <dbReference type="Proteomes" id="UP001432000"/>
    </source>
</evidence>
<dbReference type="Proteomes" id="UP001432000">
    <property type="component" value="Chromosome"/>
</dbReference>
<dbReference type="InterPro" id="IPR003399">
    <property type="entry name" value="Mce/MlaD"/>
</dbReference>
<dbReference type="EMBL" id="CP147846">
    <property type="protein sequence ID" value="WXG67791.1"/>
    <property type="molecule type" value="Genomic_DNA"/>
</dbReference>
<feature type="domain" description="Mammalian cell entry C-terminal" evidence="2">
    <location>
        <begin position="121"/>
        <end position="297"/>
    </location>
</feature>
<evidence type="ECO:0000313" key="3">
    <source>
        <dbReference type="EMBL" id="WXG67791.1"/>
    </source>
</evidence>
<protein>
    <submittedName>
        <fullName evidence="3">MlaD family protein</fullName>
    </submittedName>
</protein>
<organism evidence="3 4">
    <name type="scientific">Rhodococcus sovatensis</name>
    <dbReference type="NCBI Taxonomy" id="1805840"/>
    <lineage>
        <taxon>Bacteria</taxon>
        <taxon>Bacillati</taxon>
        <taxon>Actinomycetota</taxon>
        <taxon>Actinomycetes</taxon>
        <taxon>Mycobacteriales</taxon>
        <taxon>Nocardiaceae</taxon>
        <taxon>Rhodococcus</taxon>
    </lineage>
</organism>
<reference evidence="3 4" key="1">
    <citation type="submission" date="2024-03" db="EMBL/GenBank/DDBJ databases">
        <title>Natural products discovery in diverse microorganisms through a two-stage MS feature dereplication strategy.</title>
        <authorList>
            <person name="Zhang R."/>
        </authorList>
    </citation>
    <scope>NUCLEOTIDE SEQUENCE [LARGE SCALE GENOMIC DNA]</scope>
    <source>
        <strain evidence="3 4">18930</strain>
    </source>
</reference>
<name>A0ABZ2PN26_9NOCA</name>
<dbReference type="Pfam" id="PF11887">
    <property type="entry name" value="Mce4_CUP1"/>
    <property type="match status" value="1"/>
</dbReference>
<dbReference type="Pfam" id="PF02470">
    <property type="entry name" value="MlaD"/>
    <property type="match status" value="1"/>
</dbReference>
<accession>A0ABZ2PN26</accession>
<gene>
    <name evidence="3" type="ORF">WDS16_21600</name>
</gene>
<keyword evidence="4" id="KW-1185">Reference proteome</keyword>
<dbReference type="InterPro" id="IPR005693">
    <property type="entry name" value="Mce"/>
</dbReference>
<dbReference type="NCBIfam" id="TIGR00996">
    <property type="entry name" value="Mtu_fam_mce"/>
    <property type="match status" value="1"/>
</dbReference>
<evidence type="ECO:0000259" key="2">
    <source>
        <dbReference type="Pfam" id="PF11887"/>
    </source>
</evidence>
<evidence type="ECO:0000259" key="1">
    <source>
        <dbReference type="Pfam" id="PF02470"/>
    </source>
</evidence>